<proteinExistence type="predicted"/>
<dbReference type="InterPro" id="IPR011051">
    <property type="entry name" value="RmlC_Cupin_sf"/>
</dbReference>
<gene>
    <name evidence="1" type="ORF">HNR32_001807</name>
</gene>
<name>A0A840UHR0_9FIRM</name>
<comment type="caution">
    <text evidence="1">The sequence shown here is derived from an EMBL/GenBank/DDBJ whole genome shotgun (WGS) entry which is preliminary data.</text>
</comment>
<protein>
    <submittedName>
        <fullName evidence="1">Environmental stress-induced protein Ves</fullName>
    </submittedName>
</protein>
<sequence>MKAHYFSGDSATVSYGCCQDFNVMLKHGSYKKAELFFNEAGQFDLYPDTDECFLYVYTGSYHIINKEDTCNINAGDLMHLTDFSAVKVIRSSLDAKMIVFKLNW</sequence>
<organism evidence="1 2">
    <name type="scientific">Pectinatus brassicae</name>
    <dbReference type="NCBI Taxonomy" id="862415"/>
    <lineage>
        <taxon>Bacteria</taxon>
        <taxon>Bacillati</taxon>
        <taxon>Bacillota</taxon>
        <taxon>Negativicutes</taxon>
        <taxon>Selenomonadales</taxon>
        <taxon>Selenomonadaceae</taxon>
        <taxon>Pectinatus</taxon>
    </lineage>
</organism>
<dbReference type="Pfam" id="PF05962">
    <property type="entry name" value="HutD"/>
    <property type="match status" value="1"/>
</dbReference>
<dbReference type="SUPFAM" id="SSF51182">
    <property type="entry name" value="RmlC-like cupins"/>
    <property type="match status" value="1"/>
</dbReference>
<dbReference type="EMBL" id="JACHFH010000021">
    <property type="protein sequence ID" value="MBB5336656.1"/>
    <property type="molecule type" value="Genomic_DNA"/>
</dbReference>
<dbReference type="AlphaFoldDB" id="A0A840UHR0"/>
<accession>A0A840UHR0</accession>
<dbReference type="Proteomes" id="UP000559117">
    <property type="component" value="Unassembled WGS sequence"/>
</dbReference>
<keyword evidence="2" id="KW-1185">Reference proteome</keyword>
<dbReference type="InterPro" id="IPR010282">
    <property type="entry name" value="Uncharacterised_HutD/Ves"/>
</dbReference>
<evidence type="ECO:0000313" key="1">
    <source>
        <dbReference type="EMBL" id="MBB5336656.1"/>
    </source>
</evidence>
<reference evidence="1 2" key="1">
    <citation type="submission" date="2020-08" db="EMBL/GenBank/DDBJ databases">
        <title>Genomic Encyclopedia of Type Strains, Phase IV (KMG-IV): sequencing the most valuable type-strain genomes for metagenomic binning, comparative biology and taxonomic classification.</title>
        <authorList>
            <person name="Goeker M."/>
        </authorList>
    </citation>
    <scope>NUCLEOTIDE SEQUENCE [LARGE SCALE GENOMIC DNA]</scope>
    <source>
        <strain evidence="1 2">DSM 24661</strain>
    </source>
</reference>
<evidence type="ECO:0000313" key="2">
    <source>
        <dbReference type="Proteomes" id="UP000559117"/>
    </source>
</evidence>
<dbReference type="RefSeq" id="WP_221300595.1">
    <property type="nucleotide sequence ID" value="NZ_JACHFH010000021.1"/>
</dbReference>